<dbReference type="InterPro" id="IPR013766">
    <property type="entry name" value="Thioredoxin_domain"/>
</dbReference>
<evidence type="ECO:0000313" key="3">
    <source>
        <dbReference type="Proteomes" id="UP001207742"/>
    </source>
</evidence>
<dbReference type="EMBL" id="JAPDNS010000001">
    <property type="protein sequence ID" value="MCW3483652.1"/>
    <property type="molecule type" value="Genomic_DNA"/>
</dbReference>
<dbReference type="Gene3D" id="3.40.30.10">
    <property type="entry name" value="Glutaredoxin"/>
    <property type="match status" value="1"/>
</dbReference>
<proteinExistence type="predicted"/>
<name>A0ABT3II65_9BACT</name>
<protein>
    <submittedName>
        <fullName evidence="2">Thioredoxin family protein</fullName>
    </submittedName>
</protein>
<sequence>MDVAIQFFSSTEIAEAMALAKSTRKPVLIDYWASNCKGCAKMKAVTYEDAEVQAYLQEHYVVVKCHIDTVSREFVKQYMTHAVLWAPSLFVYAPDGTILRTIIGYVSPRRFITDLSIGAAALQMRQGKHAAALKLLGELPYAATYPELDQEAMYWEGVAAFWAYQRNVDRLIPYWNRLRDTYPDSTWAEKADVFPE</sequence>
<organism evidence="2 3">
    <name type="scientific">Chitinophaga nivalis</name>
    <dbReference type="NCBI Taxonomy" id="2991709"/>
    <lineage>
        <taxon>Bacteria</taxon>
        <taxon>Pseudomonadati</taxon>
        <taxon>Bacteroidota</taxon>
        <taxon>Chitinophagia</taxon>
        <taxon>Chitinophagales</taxon>
        <taxon>Chitinophagaceae</taxon>
        <taxon>Chitinophaga</taxon>
    </lineage>
</organism>
<dbReference type="Pfam" id="PF13098">
    <property type="entry name" value="Thioredoxin_2"/>
    <property type="match status" value="1"/>
</dbReference>
<keyword evidence="3" id="KW-1185">Reference proteome</keyword>
<dbReference type="InterPro" id="IPR012336">
    <property type="entry name" value="Thioredoxin-like_fold"/>
</dbReference>
<accession>A0ABT3II65</accession>
<feature type="domain" description="Thioredoxin" evidence="1">
    <location>
        <begin position="1"/>
        <end position="127"/>
    </location>
</feature>
<dbReference type="Proteomes" id="UP001207742">
    <property type="component" value="Unassembled WGS sequence"/>
</dbReference>
<gene>
    <name evidence="2" type="ORF">OL497_07090</name>
</gene>
<dbReference type="PROSITE" id="PS51352">
    <property type="entry name" value="THIOREDOXIN_2"/>
    <property type="match status" value="1"/>
</dbReference>
<reference evidence="2 3" key="1">
    <citation type="submission" date="2022-10" db="EMBL/GenBank/DDBJ databases">
        <title>Chitinophaga nivalis PC15 sp. nov., isolated from Pyeongchang county, South Korea.</title>
        <authorList>
            <person name="Trinh H.N."/>
        </authorList>
    </citation>
    <scope>NUCLEOTIDE SEQUENCE [LARGE SCALE GENOMIC DNA]</scope>
    <source>
        <strain evidence="2 3">PC14</strain>
    </source>
</reference>
<dbReference type="InterPro" id="IPR036249">
    <property type="entry name" value="Thioredoxin-like_sf"/>
</dbReference>
<evidence type="ECO:0000259" key="1">
    <source>
        <dbReference type="PROSITE" id="PS51352"/>
    </source>
</evidence>
<dbReference type="SUPFAM" id="SSF52833">
    <property type="entry name" value="Thioredoxin-like"/>
    <property type="match status" value="1"/>
</dbReference>
<evidence type="ECO:0000313" key="2">
    <source>
        <dbReference type="EMBL" id="MCW3483652.1"/>
    </source>
</evidence>
<dbReference type="RefSeq" id="WP_264729172.1">
    <property type="nucleotide sequence ID" value="NZ_JAPDNR010000001.1"/>
</dbReference>
<comment type="caution">
    <text evidence="2">The sequence shown here is derived from an EMBL/GenBank/DDBJ whole genome shotgun (WGS) entry which is preliminary data.</text>
</comment>